<gene>
    <name evidence="1" type="ORF">MNB_SV-12-1983</name>
</gene>
<proteinExistence type="predicted"/>
<protein>
    <submittedName>
        <fullName evidence="1">Uncharacterized protein</fullName>
    </submittedName>
</protein>
<dbReference type="EMBL" id="FPHE01000079">
    <property type="protein sequence ID" value="SFV57613.1"/>
    <property type="molecule type" value="Genomic_DNA"/>
</dbReference>
<sequence length="56" mass="6140">MLFHLSDFTSVAFFISSFFSTTGVCATAVEASIVVAIPIFIVIDFIIQPLKIIINM</sequence>
<name>A0A1W1BVS7_9ZZZZ</name>
<organism evidence="1">
    <name type="scientific">hydrothermal vent metagenome</name>
    <dbReference type="NCBI Taxonomy" id="652676"/>
    <lineage>
        <taxon>unclassified sequences</taxon>
        <taxon>metagenomes</taxon>
        <taxon>ecological metagenomes</taxon>
    </lineage>
</organism>
<accession>A0A1W1BVS7</accession>
<reference evidence="1" key="1">
    <citation type="submission" date="2016-10" db="EMBL/GenBank/DDBJ databases">
        <authorList>
            <person name="de Groot N.N."/>
        </authorList>
    </citation>
    <scope>NUCLEOTIDE SEQUENCE</scope>
</reference>
<dbReference type="AlphaFoldDB" id="A0A1W1BVS7"/>
<evidence type="ECO:0000313" key="1">
    <source>
        <dbReference type="EMBL" id="SFV57613.1"/>
    </source>
</evidence>